<protein>
    <recommendedName>
        <fullName evidence="3">IPT/TIG domain-containing protein</fullName>
    </recommendedName>
</protein>
<organism evidence="1 2">
    <name type="scientific">Reticulomyxa filosa</name>
    <dbReference type="NCBI Taxonomy" id="46433"/>
    <lineage>
        <taxon>Eukaryota</taxon>
        <taxon>Sar</taxon>
        <taxon>Rhizaria</taxon>
        <taxon>Retaria</taxon>
        <taxon>Foraminifera</taxon>
        <taxon>Monothalamids</taxon>
        <taxon>Reticulomyxidae</taxon>
        <taxon>Reticulomyxa</taxon>
    </lineage>
</organism>
<comment type="caution">
    <text evidence="1">The sequence shown here is derived from an EMBL/GenBank/DDBJ whole genome shotgun (WGS) entry which is preliminary data.</text>
</comment>
<evidence type="ECO:0000313" key="1">
    <source>
        <dbReference type="EMBL" id="ETO27297.1"/>
    </source>
</evidence>
<evidence type="ECO:0008006" key="3">
    <source>
        <dbReference type="Google" id="ProtNLM"/>
    </source>
</evidence>
<gene>
    <name evidence="1" type="ORF">RFI_09832</name>
</gene>
<accession>X6NPJ5</accession>
<dbReference type="AlphaFoldDB" id="X6NPJ5"/>
<evidence type="ECO:0000313" key="2">
    <source>
        <dbReference type="Proteomes" id="UP000023152"/>
    </source>
</evidence>
<dbReference type="InterPro" id="IPR015915">
    <property type="entry name" value="Kelch-typ_b-propeller"/>
</dbReference>
<keyword evidence="2" id="KW-1185">Reference proteome</keyword>
<dbReference type="Proteomes" id="UP000023152">
    <property type="component" value="Unassembled WGS sequence"/>
</dbReference>
<reference evidence="1 2" key="1">
    <citation type="journal article" date="2013" name="Curr. Biol.">
        <title>The Genome of the Foraminiferan Reticulomyxa filosa.</title>
        <authorList>
            <person name="Glockner G."/>
            <person name="Hulsmann N."/>
            <person name="Schleicher M."/>
            <person name="Noegel A.A."/>
            <person name="Eichinger L."/>
            <person name="Gallinger C."/>
            <person name="Pawlowski J."/>
            <person name="Sierra R."/>
            <person name="Euteneuer U."/>
            <person name="Pillet L."/>
            <person name="Moustafa A."/>
            <person name="Platzer M."/>
            <person name="Groth M."/>
            <person name="Szafranski K."/>
            <person name="Schliwa M."/>
        </authorList>
    </citation>
    <scope>NUCLEOTIDE SEQUENCE [LARGE SCALE GENOMIC DNA]</scope>
</reference>
<proteinExistence type="predicted"/>
<dbReference type="EMBL" id="ASPP01007342">
    <property type="protein sequence ID" value="ETO27297.1"/>
    <property type="molecule type" value="Genomic_DNA"/>
</dbReference>
<dbReference type="Gene3D" id="2.120.10.80">
    <property type="entry name" value="Kelch-type beta propeller"/>
    <property type="match status" value="1"/>
</dbReference>
<sequence length="113" mass="12854">METSIFQVLQSSPIPLQGTQCVTFGDEILICGSLKNNSCYSYHTIKNEYKYICSYPENMKLNGHCVMKLVNKNDNEINLLSFGGQGVFEQKVTLTMKYVSVWSNDKKKKKGLE</sequence>
<dbReference type="SUPFAM" id="SSF117281">
    <property type="entry name" value="Kelch motif"/>
    <property type="match status" value="1"/>
</dbReference>
<name>X6NPJ5_RETFI</name>